<organism evidence="5 6">
    <name type="scientific">Enterococcus faecalis</name>
    <name type="common">Streptococcus faecalis</name>
    <dbReference type="NCBI Taxonomy" id="1351"/>
    <lineage>
        <taxon>Bacteria</taxon>
        <taxon>Bacillati</taxon>
        <taxon>Bacillota</taxon>
        <taxon>Bacilli</taxon>
        <taxon>Lactobacillales</taxon>
        <taxon>Enterococcaceae</taxon>
        <taxon>Enterococcus</taxon>
    </lineage>
</organism>
<dbReference type="GO" id="GO:0016052">
    <property type="term" value="P:carbohydrate catabolic process"/>
    <property type="evidence" value="ECO:0007669"/>
    <property type="project" value="TreeGrafter"/>
</dbReference>
<dbReference type="Proteomes" id="UP000305511">
    <property type="component" value="Unassembled WGS sequence"/>
</dbReference>
<dbReference type="AlphaFoldDB" id="A0A4V5UQX4"/>
<feature type="active site" description="Nucleophile" evidence="3">
    <location>
        <position position="42"/>
    </location>
</feature>
<feature type="non-terminal residue" evidence="5">
    <location>
        <position position="1"/>
    </location>
</feature>
<comment type="similarity">
    <text evidence="1 4">Belongs to the glycosyl hydrolase 1 family.</text>
</comment>
<dbReference type="PROSITE" id="PS00572">
    <property type="entry name" value="GLYCOSYL_HYDROL_F1_1"/>
    <property type="match status" value="1"/>
</dbReference>
<gene>
    <name evidence="5" type="ORF">EY666_20135</name>
</gene>
<evidence type="ECO:0000256" key="3">
    <source>
        <dbReference type="PROSITE-ProRule" id="PRU10055"/>
    </source>
</evidence>
<dbReference type="InterPro" id="IPR018120">
    <property type="entry name" value="Glyco_hydro_1_AS"/>
</dbReference>
<dbReference type="PANTHER" id="PTHR10353:SF136">
    <property type="entry name" value="ARYL-PHOSPHO-BETA-D-GLUCOSIDASE BGLC"/>
    <property type="match status" value="1"/>
</dbReference>
<dbReference type="InterPro" id="IPR001360">
    <property type="entry name" value="Glyco_hydro_1"/>
</dbReference>
<sequence length="143" mass="16818">FKIEKNQHLKTSKYGAQIDPTGLRLVLNDYYRQYRLPLIITENGLGTPDHLTEDGKIHDDYRIAYLHDHIAACHAAISDGVELFGYCPWSVMDILSSHQGFKKRYGFIYVNREDHELKDLRRIKKDSFYWYRSVIKNNGLPEE</sequence>
<comment type="caution">
    <text evidence="5">The sequence shown here is derived from an EMBL/GenBank/DDBJ whole genome shotgun (WGS) entry which is preliminary data.</text>
</comment>
<dbReference type="Pfam" id="PF00232">
    <property type="entry name" value="Glyco_hydro_1"/>
    <property type="match status" value="1"/>
</dbReference>
<dbReference type="EMBL" id="SIYF01000826">
    <property type="protein sequence ID" value="TKK54163.1"/>
    <property type="molecule type" value="Genomic_DNA"/>
</dbReference>
<evidence type="ECO:0000256" key="1">
    <source>
        <dbReference type="ARBA" id="ARBA00010838"/>
    </source>
</evidence>
<proteinExistence type="inferred from homology"/>
<keyword evidence="5" id="KW-0378">Hydrolase</keyword>
<dbReference type="Gene3D" id="3.20.20.80">
    <property type="entry name" value="Glycosidases"/>
    <property type="match status" value="1"/>
</dbReference>
<evidence type="ECO:0000256" key="4">
    <source>
        <dbReference type="RuleBase" id="RU003690"/>
    </source>
</evidence>
<dbReference type="SUPFAM" id="SSF51445">
    <property type="entry name" value="(Trans)glycosidases"/>
    <property type="match status" value="1"/>
</dbReference>
<dbReference type="PRINTS" id="PR00131">
    <property type="entry name" value="GLHYDRLASE1"/>
</dbReference>
<accession>A0A4V5UQX4</accession>
<dbReference type="GO" id="GO:0005829">
    <property type="term" value="C:cytosol"/>
    <property type="evidence" value="ECO:0007669"/>
    <property type="project" value="TreeGrafter"/>
</dbReference>
<dbReference type="InterPro" id="IPR017853">
    <property type="entry name" value="GH"/>
</dbReference>
<name>A0A4V5UQX4_ENTFL</name>
<protein>
    <submittedName>
        <fullName evidence="5">Glycoside hydrolase family 1 protein</fullName>
    </submittedName>
</protein>
<dbReference type="PANTHER" id="PTHR10353">
    <property type="entry name" value="GLYCOSYL HYDROLASE"/>
    <property type="match status" value="1"/>
</dbReference>
<evidence type="ECO:0000313" key="6">
    <source>
        <dbReference type="Proteomes" id="UP000305511"/>
    </source>
</evidence>
<evidence type="ECO:0000256" key="2">
    <source>
        <dbReference type="ARBA" id="ARBA00023295"/>
    </source>
</evidence>
<dbReference type="GO" id="GO:0008422">
    <property type="term" value="F:beta-glucosidase activity"/>
    <property type="evidence" value="ECO:0007669"/>
    <property type="project" value="TreeGrafter"/>
</dbReference>
<dbReference type="RefSeq" id="WP_137274661.1">
    <property type="nucleotide sequence ID" value="NZ_SIYF01000826.1"/>
</dbReference>
<evidence type="ECO:0000313" key="5">
    <source>
        <dbReference type="EMBL" id="TKK54163.1"/>
    </source>
</evidence>
<reference evidence="5 6" key="1">
    <citation type="submission" date="2019-02" db="EMBL/GenBank/DDBJ databases">
        <title>Bacteria dissemination in different level of health care in South Africa: the effectiveness of infections prevention and control.</title>
        <authorList>
            <person name="Shobo C."/>
            <person name="Amoako D.G."/>
            <person name="Allam M."/>
            <person name="Ismail A."/>
            <person name="Bester L.A."/>
            <person name="Essack S.Y."/>
        </authorList>
    </citation>
    <scope>NUCLEOTIDE SEQUENCE [LARGE SCALE GENOMIC DNA]</scope>
    <source>
        <strain evidence="5 6">2SIL2</strain>
    </source>
</reference>
<keyword evidence="2" id="KW-0326">Glycosidase</keyword>